<organism evidence="3 4">
    <name type="scientific">Halonotius aquaticus</name>
    <dbReference type="NCBI Taxonomy" id="2216978"/>
    <lineage>
        <taxon>Archaea</taxon>
        <taxon>Methanobacteriati</taxon>
        <taxon>Methanobacteriota</taxon>
        <taxon>Stenosarchaea group</taxon>
        <taxon>Halobacteria</taxon>
        <taxon>Halobacteriales</taxon>
        <taxon>Haloferacaceae</taxon>
        <taxon>Halonotius</taxon>
    </lineage>
</organism>
<keyword evidence="2" id="KW-1133">Transmembrane helix</keyword>
<name>A0A3A6PQL4_9EURY</name>
<evidence type="ECO:0000313" key="3">
    <source>
        <dbReference type="EMBL" id="RJX43962.1"/>
    </source>
</evidence>
<keyword evidence="2" id="KW-0472">Membrane</keyword>
<feature type="transmembrane region" description="Helical" evidence="2">
    <location>
        <begin position="119"/>
        <end position="141"/>
    </location>
</feature>
<dbReference type="OrthoDB" id="242095at2157"/>
<dbReference type="AlphaFoldDB" id="A0A3A6PQL4"/>
<protein>
    <submittedName>
        <fullName evidence="3">Uncharacterized protein</fullName>
    </submittedName>
</protein>
<dbReference type="EMBL" id="QKNY01000006">
    <property type="protein sequence ID" value="RJX43962.1"/>
    <property type="molecule type" value="Genomic_DNA"/>
</dbReference>
<evidence type="ECO:0000256" key="2">
    <source>
        <dbReference type="SAM" id="Phobius"/>
    </source>
</evidence>
<accession>A0A3A6PQL4</accession>
<dbReference type="Proteomes" id="UP000276588">
    <property type="component" value="Unassembled WGS sequence"/>
</dbReference>
<comment type="caution">
    <text evidence="3">The sequence shown here is derived from an EMBL/GenBank/DDBJ whole genome shotgun (WGS) entry which is preliminary data.</text>
</comment>
<proteinExistence type="predicted"/>
<sequence length="153" mass="15308">MQQTDELTETVEGVDTGTPSSADDDGDVGRLGGRFSAKALLVSLVAVAAGVGVGGMIPLVGGITSLVGVAAATFLLGVLGRSWYLETGLAGGAVVGVNFALSLLTSVALPIGVDFFQQYGLAFSGVGVVVGVALALAGHYFGRDLHDGLTRDI</sequence>
<feature type="transmembrane region" description="Helical" evidence="2">
    <location>
        <begin position="92"/>
        <end position="113"/>
    </location>
</feature>
<keyword evidence="2" id="KW-0812">Transmembrane</keyword>
<gene>
    <name evidence="3" type="ORF">DM826_04605</name>
</gene>
<feature type="region of interest" description="Disordered" evidence="1">
    <location>
        <begin position="1"/>
        <end position="28"/>
    </location>
</feature>
<evidence type="ECO:0000256" key="1">
    <source>
        <dbReference type="SAM" id="MobiDB-lite"/>
    </source>
</evidence>
<feature type="transmembrane region" description="Helical" evidence="2">
    <location>
        <begin position="63"/>
        <end position="80"/>
    </location>
</feature>
<reference evidence="3 4" key="1">
    <citation type="submission" date="2018-06" db="EMBL/GenBank/DDBJ databases">
        <title>Halonotius sp. F13-13 a new haloarchaeeon isolated from a solar saltern from Isla Cristina, Huelva, Spain.</title>
        <authorList>
            <person name="Duran-Viseras A."/>
            <person name="Sanchez-Porro C."/>
            <person name="Ventosa A."/>
        </authorList>
    </citation>
    <scope>NUCLEOTIDE SEQUENCE [LARGE SCALE GENOMIC DNA]</scope>
    <source>
        <strain evidence="3 4">F13-13</strain>
    </source>
</reference>
<feature type="transmembrane region" description="Helical" evidence="2">
    <location>
        <begin position="39"/>
        <end position="57"/>
    </location>
</feature>
<evidence type="ECO:0000313" key="4">
    <source>
        <dbReference type="Proteomes" id="UP000276588"/>
    </source>
</evidence>
<keyword evidence="4" id="KW-1185">Reference proteome</keyword>
<dbReference type="RefSeq" id="WP_120101961.1">
    <property type="nucleotide sequence ID" value="NZ_QKNY01000006.1"/>
</dbReference>